<name>A0A6C0GVM5_9BACT</name>
<proteinExistence type="predicted"/>
<dbReference type="Pfam" id="PF12680">
    <property type="entry name" value="SnoaL_2"/>
    <property type="match status" value="1"/>
</dbReference>
<dbReference type="KEGG" id="rhoz:GXP67_06820"/>
<dbReference type="InterPro" id="IPR037401">
    <property type="entry name" value="SnoaL-like"/>
</dbReference>
<dbReference type="AlphaFoldDB" id="A0A6C0GVM5"/>
<sequence>MAQSTKQVTEAFLQSFADAFNAHDVQAIISHMTDDCMFEASAGPAMDGEKFTGQLQVKKAFEQVFITFPDAHWGNSRHFIAGDRGFSEWIFTGTKSDGTKIEVTGCDLFTFKNGKIAIKNSYRKNRLPAK</sequence>
<gene>
    <name evidence="2" type="ORF">GXP67_06820</name>
</gene>
<evidence type="ECO:0000313" key="3">
    <source>
        <dbReference type="Proteomes" id="UP000480178"/>
    </source>
</evidence>
<dbReference type="Gene3D" id="3.10.450.50">
    <property type="match status" value="1"/>
</dbReference>
<reference evidence="2 3" key="1">
    <citation type="submission" date="2020-01" db="EMBL/GenBank/DDBJ databases">
        <authorList>
            <person name="Kim M.K."/>
        </authorList>
    </citation>
    <scope>NUCLEOTIDE SEQUENCE [LARGE SCALE GENOMIC DNA]</scope>
    <source>
        <strain evidence="2 3">172606-1</strain>
    </source>
</reference>
<accession>A0A6C0GVM5</accession>
<feature type="domain" description="SnoaL-like" evidence="1">
    <location>
        <begin position="14"/>
        <end position="117"/>
    </location>
</feature>
<dbReference type="SUPFAM" id="SSF54427">
    <property type="entry name" value="NTF2-like"/>
    <property type="match status" value="1"/>
</dbReference>
<keyword evidence="3" id="KW-1185">Reference proteome</keyword>
<dbReference type="EMBL" id="CP048222">
    <property type="protein sequence ID" value="QHT71917.1"/>
    <property type="molecule type" value="Genomic_DNA"/>
</dbReference>
<protein>
    <submittedName>
        <fullName evidence="2">Nuclear transport factor 2 family protein</fullName>
    </submittedName>
</protein>
<dbReference type="InterPro" id="IPR032710">
    <property type="entry name" value="NTF2-like_dom_sf"/>
</dbReference>
<evidence type="ECO:0000259" key="1">
    <source>
        <dbReference type="Pfam" id="PF12680"/>
    </source>
</evidence>
<organism evidence="2 3">
    <name type="scientific">Rhodocytophaga rosea</name>
    <dbReference type="NCBI Taxonomy" id="2704465"/>
    <lineage>
        <taxon>Bacteria</taxon>
        <taxon>Pseudomonadati</taxon>
        <taxon>Bacteroidota</taxon>
        <taxon>Cytophagia</taxon>
        <taxon>Cytophagales</taxon>
        <taxon>Rhodocytophagaceae</taxon>
        <taxon>Rhodocytophaga</taxon>
    </lineage>
</organism>
<dbReference type="Proteomes" id="UP000480178">
    <property type="component" value="Chromosome"/>
</dbReference>
<evidence type="ECO:0000313" key="2">
    <source>
        <dbReference type="EMBL" id="QHT71917.1"/>
    </source>
</evidence>